<evidence type="ECO:0000313" key="4">
    <source>
        <dbReference type="Proteomes" id="UP000535491"/>
    </source>
</evidence>
<dbReference type="AlphaFoldDB" id="A0A7W1WSQ8"/>
<sequence length="371" mass="40968">MASPNLYELISTGGFAVKVLTVVGARPQFIKAAPVSRAIRQQSQEILVHTGQHYDKAMSEVFFEELNIPVPDYNLHVGSKSHGAQTGEMLSKVEEVIIKEKPDCVLVYGDTNSTLAGALAASKLHIPVAHIEAGLRSFNRRMPEEVNRVLTDHVSEWLFCPTRTAVRHLANEGINKGVYLCGDVMLDAVNYNRKLADEKSTVLNDLDLKPGSYILITLHRAENTDDPARLRQITGAINELPLPAVLPLHPRTKGKLEQYGLRITNPNVRLIEPVGYLDMLQLEVNANKILTDSGGVQKEAFFAGIPCITMRDETEWTETVSLGTNILVGADQSRILEAVHQFNVDFSSVEPVFGDGDAARQIVERLSNDLR</sequence>
<dbReference type="InterPro" id="IPR029767">
    <property type="entry name" value="WecB-like"/>
</dbReference>
<dbReference type="PANTHER" id="PTHR43174">
    <property type="entry name" value="UDP-N-ACETYLGLUCOSAMINE 2-EPIMERASE"/>
    <property type="match status" value="1"/>
</dbReference>
<dbReference type="EMBL" id="JACEIQ010000014">
    <property type="protein sequence ID" value="MBA4495360.1"/>
    <property type="molecule type" value="Genomic_DNA"/>
</dbReference>
<dbReference type="EC" id="5.1.3.14" evidence="3"/>
<keyword evidence="4" id="KW-1185">Reference proteome</keyword>
<keyword evidence="1 3" id="KW-0413">Isomerase</keyword>
<gene>
    <name evidence="3" type="primary">wecB</name>
    <name evidence="3" type="ORF">H1191_13700</name>
</gene>
<organism evidence="3 4">
    <name type="scientific">Paenactinomyces guangxiensis</name>
    <dbReference type="NCBI Taxonomy" id="1490290"/>
    <lineage>
        <taxon>Bacteria</taxon>
        <taxon>Bacillati</taxon>
        <taxon>Bacillota</taxon>
        <taxon>Bacilli</taxon>
        <taxon>Bacillales</taxon>
        <taxon>Thermoactinomycetaceae</taxon>
        <taxon>Paenactinomyces</taxon>
    </lineage>
</organism>
<accession>A0A7W1WSQ8</accession>
<proteinExistence type="inferred from homology"/>
<dbReference type="Proteomes" id="UP000535491">
    <property type="component" value="Unassembled WGS sequence"/>
</dbReference>
<comment type="similarity">
    <text evidence="1">Belongs to the UDP-N-acetylglucosamine 2-epimerase family.</text>
</comment>
<dbReference type="CDD" id="cd03786">
    <property type="entry name" value="GTB_UDP-GlcNAc_2-Epimerase"/>
    <property type="match status" value="1"/>
</dbReference>
<evidence type="ECO:0000256" key="1">
    <source>
        <dbReference type="RuleBase" id="RU003513"/>
    </source>
</evidence>
<dbReference type="InterPro" id="IPR003331">
    <property type="entry name" value="UDP_GlcNAc_Epimerase_2_dom"/>
</dbReference>
<dbReference type="GO" id="GO:0008761">
    <property type="term" value="F:UDP-N-acetylglucosamine 2-epimerase activity"/>
    <property type="evidence" value="ECO:0007669"/>
    <property type="project" value="UniProtKB-EC"/>
</dbReference>
<evidence type="ECO:0000313" key="3">
    <source>
        <dbReference type="EMBL" id="MBA4495360.1"/>
    </source>
</evidence>
<feature type="domain" description="UDP-N-acetylglucosamine 2-epimerase" evidence="2">
    <location>
        <begin position="40"/>
        <end position="366"/>
    </location>
</feature>
<protein>
    <submittedName>
        <fullName evidence="3">UDP-N-acetylglucosamine 2-epimerase (Non-hydrolyzing)</fullName>
        <ecNumber evidence="3">5.1.3.14</ecNumber>
    </submittedName>
</protein>
<dbReference type="Pfam" id="PF02350">
    <property type="entry name" value="Epimerase_2"/>
    <property type="match status" value="1"/>
</dbReference>
<dbReference type="NCBIfam" id="TIGR00236">
    <property type="entry name" value="wecB"/>
    <property type="match status" value="1"/>
</dbReference>
<dbReference type="SUPFAM" id="SSF53756">
    <property type="entry name" value="UDP-Glycosyltransferase/glycogen phosphorylase"/>
    <property type="match status" value="1"/>
</dbReference>
<dbReference type="PANTHER" id="PTHR43174:SF1">
    <property type="entry name" value="UDP-N-ACETYLGLUCOSAMINE 2-EPIMERASE"/>
    <property type="match status" value="1"/>
</dbReference>
<dbReference type="Gene3D" id="3.40.50.2000">
    <property type="entry name" value="Glycogen Phosphorylase B"/>
    <property type="match status" value="2"/>
</dbReference>
<evidence type="ECO:0000259" key="2">
    <source>
        <dbReference type="Pfam" id="PF02350"/>
    </source>
</evidence>
<name>A0A7W1WSQ8_9BACL</name>
<reference evidence="3 4" key="1">
    <citation type="submission" date="2020-07" db="EMBL/GenBank/DDBJ databases">
        <authorList>
            <person name="Feng H."/>
        </authorList>
    </citation>
    <scope>NUCLEOTIDE SEQUENCE [LARGE SCALE GENOMIC DNA]</scope>
    <source>
        <strain evidence="4">s-10</strain>
    </source>
</reference>
<comment type="caution">
    <text evidence="3">The sequence shown here is derived from an EMBL/GenBank/DDBJ whole genome shotgun (WGS) entry which is preliminary data.</text>
</comment>